<feature type="compositionally biased region" description="Basic and acidic residues" evidence="4">
    <location>
        <begin position="1137"/>
        <end position="1146"/>
    </location>
</feature>
<name>A0AA35Y1Y2_LACSI</name>
<comment type="similarity">
    <text evidence="2">Belongs to the NET family.</text>
</comment>
<evidence type="ECO:0000256" key="3">
    <source>
        <dbReference type="SAM" id="Coils"/>
    </source>
</evidence>
<feature type="region of interest" description="Disordered" evidence="4">
    <location>
        <begin position="1202"/>
        <end position="1284"/>
    </location>
</feature>
<evidence type="ECO:0000256" key="4">
    <source>
        <dbReference type="SAM" id="MobiDB-lite"/>
    </source>
</evidence>
<dbReference type="PANTHER" id="PTHR32258">
    <property type="entry name" value="PROTEIN NETWORKED 4A"/>
    <property type="match status" value="1"/>
</dbReference>
<dbReference type="InterPro" id="IPR051861">
    <property type="entry name" value="NET_actin-binding_domain"/>
</dbReference>
<organism evidence="6 7">
    <name type="scientific">Lactuca saligna</name>
    <name type="common">Willowleaf lettuce</name>
    <dbReference type="NCBI Taxonomy" id="75948"/>
    <lineage>
        <taxon>Eukaryota</taxon>
        <taxon>Viridiplantae</taxon>
        <taxon>Streptophyta</taxon>
        <taxon>Embryophyta</taxon>
        <taxon>Tracheophyta</taxon>
        <taxon>Spermatophyta</taxon>
        <taxon>Magnoliopsida</taxon>
        <taxon>eudicotyledons</taxon>
        <taxon>Gunneridae</taxon>
        <taxon>Pentapetalae</taxon>
        <taxon>asterids</taxon>
        <taxon>campanulids</taxon>
        <taxon>Asterales</taxon>
        <taxon>Asteraceae</taxon>
        <taxon>Cichorioideae</taxon>
        <taxon>Cichorieae</taxon>
        <taxon>Lactucinae</taxon>
        <taxon>Lactuca</taxon>
    </lineage>
</organism>
<accession>A0AA35Y1Y2</accession>
<evidence type="ECO:0000313" key="7">
    <source>
        <dbReference type="Proteomes" id="UP001177003"/>
    </source>
</evidence>
<feature type="coiled-coil region" evidence="3">
    <location>
        <begin position="207"/>
        <end position="290"/>
    </location>
</feature>
<evidence type="ECO:0000256" key="1">
    <source>
        <dbReference type="ARBA" id="ARBA00023054"/>
    </source>
</evidence>
<evidence type="ECO:0000259" key="5">
    <source>
        <dbReference type="PROSITE" id="PS51774"/>
    </source>
</evidence>
<dbReference type="EMBL" id="OX465086">
    <property type="protein sequence ID" value="CAI9263924.1"/>
    <property type="molecule type" value="Genomic_DNA"/>
</dbReference>
<feature type="compositionally biased region" description="Low complexity" evidence="4">
    <location>
        <begin position="1265"/>
        <end position="1274"/>
    </location>
</feature>
<feature type="coiled-coil region" evidence="3">
    <location>
        <begin position="667"/>
        <end position="743"/>
    </location>
</feature>
<feature type="coiled-coil region" evidence="3">
    <location>
        <begin position="351"/>
        <end position="434"/>
    </location>
</feature>
<feature type="region of interest" description="Disordered" evidence="4">
    <location>
        <begin position="1136"/>
        <end position="1170"/>
    </location>
</feature>
<feature type="coiled-coil region" evidence="3">
    <location>
        <begin position="935"/>
        <end position="969"/>
    </location>
</feature>
<feature type="domain" description="NAB" evidence="5">
    <location>
        <begin position="73"/>
        <end position="153"/>
    </location>
</feature>
<dbReference type="GO" id="GO:0051015">
    <property type="term" value="F:actin filament binding"/>
    <property type="evidence" value="ECO:0007669"/>
    <property type="project" value="TreeGrafter"/>
</dbReference>
<dbReference type="Proteomes" id="UP001177003">
    <property type="component" value="Chromosome 0"/>
</dbReference>
<feature type="coiled-coil region" evidence="3">
    <location>
        <begin position="491"/>
        <end position="540"/>
    </location>
</feature>
<feature type="coiled-coil region" evidence="3">
    <location>
        <begin position="882"/>
        <end position="909"/>
    </location>
</feature>
<keyword evidence="1 3" id="KW-0175">Coiled coil</keyword>
<dbReference type="InterPro" id="IPR011684">
    <property type="entry name" value="NAB"/>
</dbReference>
<keyword evidence="7" id="KW-1185">Reference proteome</keyword>
<evidence type="ECO:0000256" key="2">
    <source>
        <dbReference type="ARBA" id="ARBA00038006"/>
    </source>
</evidence>
<dbReference type="PROSITE" id="PS51774">
    <property type="entry name" value="NAB"/>
    <property type="match status" value="1"/>
</dbReference>
<dbReference type="GO" id="GO:0005886">
    <property type="term" value="C:plasma membrane"/>
    <property type="evidence" value="ECO:0007669"/>
    <property type="project" value="TreeGrafter"/>
</dbReference>
<protein>
    <recommendedName>
        <fullName evidence="5">NAB domain-containing protein</fullName>
    </recommendedName>
</protein>
<feature type="coiled-coil region" evidence="3">
    <location>
        <begin position="1005"/>
        <end position="1039"/>
    </location>
</feature>
<feature type="compositionally biased region" description="Polar residues" evidence="4">
    <location>
        <begin position="1149"/>
        <end position="1163"/>
    </location>
</feature>
<sequence>MSHSHTREKVGEANGLRDRGNSVLRGEGLLLQIRIQNPICKISFFCAKSKSAAFFFRAGVMACMLNSESRRLYSWWWDSHISPKNSKWLQENLTDMDTKVKSMIKLIEEDADSFARRAEMYYKKRPELMKLVEEFYRAYRALAERYDYATGELRHAQRTLQAAFPDQVHFSLQEELASSISTTQSQTPDGDHQNNESFSFEIIEAKIFSETERANKAEHEIEKLKKALTDLTSEKESLLAEYRESLEKICNADGELNRALEKAKILDGIAIEAEKEVHMLKENLRVLQGEKEAGLAKQMEYLETISDLEEKIEETRGMGESEVKDLMDKLTRLESENDSGLLEYGKCLDRITDLENRIAVSESESKTYSDQAARAEREVDKLKIDLAGLTEEKEALRVLYAESLEKSYKLERDLSSAQSEIETLTKKLQDAEEICVRLGISNQNLKMEASDLAKKIMLKDRELSEKHDEFEKLQVTAKTEHTNYVKIEAALETLQMLYTRSQEEQRNLENELKNSLHMLKDLKEIEIMGLKEMKERLEEDVALQLGQSTAMQDEILGLKEEITGLNSSYQVLMSQLELVGLSPESIGSTVKHLQDENSRLKQIIEKDSDEQKRLPEKIEELIQKNSGLETSYELLHGEHSALVLEKTILLSQLHIITVNMQKLGDQNMILENALSTANLELENLREKSKGLESLCELLNTEKSNLVAERSILAAELESVRRRLEALENRFTQFEIEKETGRSQIRELMSCLSIEKKERESFMIRNQEFQARLLEESKCRKDEFQEELDKAVIAQFENFILHKFIQEVEEKNYALVVESEKHVKASKLADKLISELETEILEQQVEEELLLVEVENLRFGIYQVFLALEIGSMGGHETAKISVEEIIKIIKNLKHSLKKEEDDKHRLLMEKNVILTLLKQLELEFLESEKKYGIVKNELENENFLMQCTIEELESKLQMTEEMKSELEFAVEGMTRKYVESELKLDVFEKETEYLREVNENLGLELDMLHEELEERKNIEENLNSELQERENEFELWEAEATSFVFDLQISNTRDILFENKVHELTGVCENLEGQTLSKDREIEEMKRKTSIMESEIEGLRAELLAYNPVIGSLKENITSLENNFFTMAANLATSAGRKSEDMEVKVHPQHQQNDPESNETPKSQPLPKGLSDLMDVQTRVTALEKVIIEDINTVVTRRDISSIHTKPKPTKTTETQQHKLEKLRGKRYLTLDNLNLSKPKPESSSSSSESRKGVPIRDIPLDQASDGSSSTNSRSRSRRAYSRTDDIMIEQLQIAHEAHKIETEKKLKRLPYEPQIEDLGVDKLEVVVPRPNQNQDSRKCKLLDRLASDAQKLANLETIVKDLAKKLETGKKGKKKQTGFDFETVKEQLEEAEETILRLVNVNVESMASVEKNPSLSIWVEQDDAWKESERIKRVQLEVQKIQYVLLKVEDEKKSKGKSRFSRTKSRTSVILRDFIHRGGRSGGTGRKKRLCGCFTPSATKGDQRIKMSGSGF</sequence>
<feature type="coiled-coil region" evidence="3">
    <location>
        <begin position="1068"/>
        <end position="1102"/>
    </location>
</feature>
<dbReference type="PANTHER" id="PTHR32258:SF6">
    <property type="entry name" value="PROTEIN NETWORKED 1A"/>
    <property type="match status" value="1"/>
</dbReference>
<dbReference type="Pfam" id="PF07765">
    <property type="entry name" value="KIP1"/>
    <property type="match status" value="1"/>
</dbReference>
<reference evidence="6" key="1">
    <citation type="submission" date="2023-04" db="EMBL/GenBank/DDBJ databases">
        <authorList>
            <person name="Vijverberg K."/>
            <person name="Xiong W."/>
            <person name="Schranz E."/>
        </authorList>
    </citation>
    <scope>NUCLEOTIDE SEQUENCE</scope>
</reference>
<proteinExistence type="inferred from homology"/>
<evidence type="ECO:0000313" key="6">
    <source>
        <dbReference type="EMBL" id="CAI9263924.1"/>
    </source>
</evidence>
<gene>
    <name evidence="6" type="ORF">LSALG_LOCUS4594</name>
</gene>